<dbReference type="Gene3D" id="1.20.1720.10">
    <property type="entry name" value="Multidrug resistance protein D"/>
    <property type="match status" value="1"/>
</dbReference>
<feature type="transmembrane region" description="Helical" evidence="8">
    <location>
        <begin position="302"/>
        <end position="325"/>
    </location>
</feature>
<dbReference type="NCBIfam" id="TIGR00710">
    <property type="entry name" value="efflux_Bcr_CflA"/>
    <property type="match status" value="1"/>
</dbReference>
<dbReference type="RefSeq" id="WP_307232574.1">
    <property type="nucleotide sequence ID" value="NZ_JAUSTT010000032.1"/>
</dbReference>
<dbReference type="Pfam" id="PF07690">
    <property type="entry name" value="MFS_1"/>
    <property type="match status" value="1"/>
</dbReference>
<feature type="transmembrane region" description="Helical" evidence="8">
    <location>
        <begin position="43"/>
        <end position="65"/>
    </location>
</feature>
<feature type="transmembrane region" description="Helical" evidence="8">
    <location>
        <begin position="243"/>
        <end position="263"/>
    </location>
</feature>
<comment type="subcellular location">
    <subcellularLocation>
        <location evidence="1 8">Cell membrane</location>
        <topology evidence="1 8">Multi-pass membrane protein</topology>
    </subcellularLocation>
</comment>
<feature type="transmembrane region" description="Helical" evidence="8">
    <location>
        <begin position="209"/>
        <end position="228"/>
    </location>
</feature>
<gene>
    <name evidence="10" type="ORF">J2S08_003952</name>
</gene>
<dbReference type="PANTHER" id="PTHR23502">
    <property type="entry name" value="MAJOR FACILITATOR SUPERFAMILY"/>
    <property type="match status" value="1"/>
</dbReference>
<dbReference type="PANTHER" id="PTHR23502:SF137">
    <property type="entry name" value="MAJOR FACILITATOR SUPERFAMILY (MFS) TRANSPORTER-RELATED"/>
    <property type="match status" value="1"/>
</dbReference>
<dbReference type="SUPFAM" id="SSF103473">
    <property type="entry name" value="MFS general substrate transporter"/>
    <property type="match status" value="1"/>
</dbReference>
<dbReference type="InterPro" id="IPR036259">
    <property type="entry name" value="MFS_trans_sf"/>
</dbReference>
<feature type="domain" description="Major facilitator superfamily (MFS) profile" evidence="9">
    <location>
        <begin position="8"/>
        <end position="397"/>
    </location>
</feature>
<dbReference type="CDD" id="cd17320">
    <property type="entry name" value="MFS_MdfA_MDR_like"/>
    <property type="match status" value="1"/>
</dbReference>
<evidence type="ECO:0000256" key="6">
    <source>
        <dbReference type="ARBA" id="ARBA00022989"/>
    </source>
</evidence>
<dbReference type="InterPro" id="IPR011701">
    <property type="entry name" value="MFS"/>
</dbReference>
<keyword evidence="5 8" id="KW-0812">Transmembrane</keyword>
<organism evidence="10 11">
    <name type="scientific">Bacillus chungangensis</name>
    <dbReference type="NCBI Taxonomy" id="587633"/>
    <lineage>
        <taxon>Bacteria</taxon>
        <taxon>Bacillati</taxon>
        <taxon>Bacillota</taxon>
        <taxon>Bacilli</taxon>
        <taxon>Bacillales</taxon>
        <taxon>Bacillaceae</taxon>
        <taxon>Bacillus</taxon>
    </lineage>
</organism>
<evidence type="ECO:0000256" key="5">
    <source>
        <dbReference type="ARBA" id="ARBA00022692"/>
    </source>
</evidence>
<keyword evidence="6 8" id="KW-1133">Transmembrane helix</keyword>
<name>A0ABT9WXP2_9BACI</name>
<keyword evidence="11" id="KW-1185">Reference proteome</keyword>
<dbReference type="PROSITE" id="PS50850">
    <property type="entry name" value="MFS"/>
    <property type="match status" value="1"/>
</dbReference>
<dbReference type="PRINTS" id="PR01036">
    <property type="entry name" value="TCRTETB"/>
</dbReference>
<evidence type="ECO:0000256" key="1">
    <source>
        <dbReference type="ARBA" id="ARBA00004651"/>
    </source>
</evidence>
<evidence type="ECO:0000256" key="8">
    <source>
        <dbReference type="RuleBase" id="RU365088"/>
    </source>
</evidence>
<evidence type="ECO:0000313" key="10">
    <source>
        <dbReference type="EMBL" id="MDQ0178058.1"/>
    </source>
</evidence>
<evidence type="ECO:0000259" key="9">
    <source>
        <dbReference type="PROSITE" id="PS50850"/>
    </source>
</evidence>
<comment type="caution">
    <text evidence="8">Lacks conserved residue(s) required for the propagation of feature annotation.</text>
</comment>
<sequence>MKKISVPSLWLMIILVAFPQISETIYAPSLPDISSALHVSSNATQLTLSIYFIGFALGVFCWGWLSDLIGRRPAMLWGILIYGIGSLLCYLSTSIELLMISRMIQAFGASTGSVVTQTILRESVAGHKRHAMFAQISAVIAFTPALGPLIGGWVDQAFGYRAVFFTLIAMSIGIFIYAFTALPETRTVTTINKINVFQVLKRIITDKKVIAFSLLIGGTNGILFSYYAESPFIFIEYFKISPGLYGFLGIIVALASIVGANISKRLLPIYKPEKIIYIGCLVMTVGAIVLTTIILNGTSPNVFFATAILAAVFIILLGIGVALPNCLSLALVNFQDVIGTAGALFSLGYYIVVSLITWGMSQIHTGSLLAMPLYFLVLAFFMTIACRIFIYPSRLEKAISFKI</sequence>
<protein>
    <recommendedName>
        <fullName evidence="8">Bcr/CflA family efflux transporter</fullName>
    </recommendedName>
</protein>
<evidence type="ECO:0000256" key="4">
    <source>
        <dbReference type="ARBA" id="ARBA00022475"/>
    </source>
</evidence>
<evidence type="ECO:0000256" key="3">
    <source>
        <dbReference type="ARBA" id="ARBA00022448"/>
    </source>
</evidence>
<feature type="transmembrane region" description="Helical" evidence="8">
    <location>
        <begin position="160"/>
        <end position="179"/>
    </location>
</feature>
<keyword evidence="3 8" id="KW-0813">Transport</keyword>
<feature type="transmembrane region" description="Helical" evidence="8">
    <location>
        <begin position="371"/>
        <end position="390"/>
    </location>
</feature>
<dbReference type="InterPro" id="IPR020846">
    <property type="entry name" value="MFS_dom"/>
</dbReference>
<comment type="caution">
    <text evidence="10">The sequence shown here is derived from an EMBL/GenBank/DDBJ whole genome shotgun (WGS) entry which is preliminary data.</text>
</comment>
<evidence type="ECO:0000256" key="2">
    <source>
        <dbReference type="ARBA" id="ARBA00006236"/>
    </source>
</evidence>
<feature type="transmembrane region" description="Helical" evidence="8">
    <location>
        <begin position="74"/>
        <end position="93"/>
    </location>
</feature>
<dbReference type="Proteomes" id="UP001223586">
    <property type="component" value="Unassembled WGS sequence"/>
</dbReference>
<accession>A0ABT9WXP2</accession>
<comment type="similarity">
    <text evidence="2 8">Belongs to the major facilitator superfamily. Bcr/CmlA family.</text>
</comment>
<evidence type="ECO:0000313" key="11">
    <source>
        <dbReference type="Proteomes" id="UP001223586"/>
    </source>
</evidence>
<dbReference type="EMBL" id="JAUSTT010000032">
    <property type="protein sequence ID" value="MDQ0178058.1"/>
    <property type="molecule type" value="Genomic_DNA"/>
</dbReference>
<keyword evidence="4 8" id="KW-1003">Cell membrane</keyword>
<reference evidence="10 11" key="1">
    <citation type="submission" date="2023-07" db="EMBL/GenBank/DDBJ databases">
        <title>Genomic Encyclopedia of Type Strains, Phase IV (KMG-IV): sequencing the most valuable type-strain genomes for metagenomic binning, comparative biology and taxonomic classification.</title>
        <authorList>
            <person name="Goeker M."/>
        </authorList>
    </citation>
    <scope>NUCLEOTIDE SEQUENCE [LARGE SCALE GENOMIC DNA]</scope>
    <source>
        <strain evidence="10 11">DSM 23837</strain>
    </source>
</reference>
<feature type="transmembrane region" description="Helical" evidence="8">
    <location>
        <begin position="337"/>
        <end position="359"/>
    </location>
</feature>
<evidence type="ECO:0000256" key="7">
    <source>
        <dbReference type="ARBA" id="ARBA00023136"/>
    </source>
</evidence>
<feature type="transmembrane region" description="Helical" evidence="8">
    <location>
        <begin position="275"/>
        <end position="296"/>
    </location>
</feature>
<proteinExistence type="inferred from homology"/>
<keyword evidence="7 8" id="KW-0472">Membrane</keyword>
<dbReference type="InterPro" id="IPR004812">
    <property type="entry name" value="Efflux_drug-R_Bcr/CmlA"/>
</dbReference>